<keyword evidence="3" id="KW-0378">Hydrolase</keyword>
<dbReference type="CDD" id="cd16032">
    <property type="entry name" value="choline-sulfatase"/>
    <property type="match status" value="1"/>
</dbReference>
<dbReference type="OrthoDB" id="9795675at2"/>
<gene>
    <name evidence="6" type="ORF">SAMN04490244_108139</name>
</gene>
<evidence type="ECO:0000313" key="7">
    <source>
        <dbReference type="Proteomes" id="UP000198885"/>
    </source>
</evidence>
<dbReference type="Proteomes" id="UP000198885">
    <property type="component" value="Unassembled WGS sequence"/>
</dbReference>
<dbReference type="InterPro" id="IPR024607">
    <property type="entry name" value="Sulfatase_CS"/>
</dbReference>
<dbReference type="FunFam" id="3.40.720.10:FF:000032">
    <property type="entry name" value="Choline sulfatase"/>
    <property type="match status" value="1"/>
</dbReference>
<accession>A0A1H9VW39</accession>
<dbReference type="GO" id="GO:0005737">
    <property type="term" value="C:cytoplasm"/>
    <property type="evidence" value="ECO:0007669"/>
    <property type="project" value="TreeGrafter"/>
</dbReference>
<reference evidence="6 7" key="1">
    <citation type="submission" date="2016-10" db="EMBL/GenBank/DDBJ databases">
        <authorList>
            <person name="de Groot N.N."/>
        </authorList>
    </citation>
    <scope>NUCLEOTIDE SEQUENCE [LARGE SCALE GENOMIC DNA]</scope>
    <source>
        <strain evidence="6 7">DSM 23042</strain>
    </source>
</reference>
<dbReference type="PANTHER" id="PTHR45953">
    <property type="entry name" value="IDURONATE 2-SULFATASE"/>
    <property type="match status" value="1"/>
</dbReference>
<feature type="domain" description="Sulfatase N-terminal" evidence="4">
    <location>
        <begin position="4"/>
        <end position="345"/>
    </location>
</feature>
<feature type="domain" description="Choline sulfatase enzyme C-terminal" evidence="5">
    <location>
        <begin position="446"/>
        <end position="497"/>
    </location>
</feature>
<evidence type="ECO:0000259" key="4">
    <source>
        <dbReference type="Pfam" id="PF00884"/>
    </source>
</evidence>
<dbReference type="Pfam" id="PF12411">
    <property type="entry name" value="Choline_sulf_C"/>
    <property type="match status" value="1"/>
</dbReference>
<dbReference type="SUPFAM" id="SSF53649">
    <property type="entry name" value="Alkaline phosphatase-like"/>
    <property type="match status" value="1"/>
</dbReference>
<dbReference type="GO" id="GO:0008484">
    <property type="term" value="F:sulfuric ester hydrolase activity"/>
    <property type="evidence" value="ECO:0007669"/>
    <property type="project" value="TreeGrafter"/>
</dbReference>
<dbReference type="GO" id="GO:0046872">
    <property type="term" value="F:metal ion binding"/>
    <property type="evidence" value="ECO:0007669"/>
    <property type="project" value="UniProtKB-KW"/>
</dbReference>
<organism evidence="6 7">
    <name type="scientific">Tranquillimonas rosea</name>
    <dbReference type="NCBI Taxonomy" id="641238"/>
    <lineage>
        <taxon>Bacteria</taxon>
        <taxon>Pseudomonadati</taxon>
        <taxon>Pseudomonadota</taxon>
        <taxon>Alphaproteobacteria</taxon>
        <taxon>Rhodobacterales</taxon>
        <taxon>Roseobacteraceae</taxon>
        <taxon>Tranquillimonas</taxon>
    </lineage>
</organism>
<proteinExistence type="inferred from homology"/>
<dbReference type="Pfam" id="PF00884">
    <property type="entry name" value="Sulfatase"/>
    <property type="match status" value="1"/>
</dbReference>
<dbReference type="InterPro" id="IPR017850">
    <property type="entry name" value="Alkaline_phosphatase_core_sf"/>
</dbReference>
<dbReference type="PROSITE" id="PS00149">
    <property type="entry name" value="SULFATASE_2"/>
    <property type="match status" value="1"/>
</dbReference>
<dbReference type="RefSeq" id="WP_092694787.1">
    <property type="nucleotide sequence ID" value="NZ_FOGU01000008.1"/>
</dbReference>
<evidence type="ECO:0000313" key="6">
    <source>
        <dbReference type="EMBL" id="SES25738.1"/>
    </source>
</evidence>
<dbReference type="NCBIfam" id="TIGR03417">
    <property type="entry name" value="chol_sulfatase"/>
    <property type="match status" value="1"/>
</dbReference>
<dbReference type="InterPro" id="IPR025863">
    <property type="entry name" value="Choline_sulf_C_dom"/>
</dbReference>
<dbReference type="Gene3D" id="3.40.720.10">
    <property type="entry name" value="Alkaline Phosphatase, subunit A"/>
    <property type="match status" value="1"/>
</dbReference>
<dbReference type="InterPro" id="IPR000917">
    <property type="entry name" value="Sulfatase_N"/>
</dbReference>
<keyword evidence="7" id="KW-1185">Reference proteome</keyword>
<sequence>MTKPNILIFMVDQLNGTLFPDGPEDWLHTPNLKRLAERSVRFRNAYTASPLCAPGRASFMSGQLPSRSGVYDNAAEFSSDIPTYAHHLRRAGYQTCLSGKMHFVGPDQLHGFEERLTTDIYPADFGWTPDYRKPGERIDWWYHNLGSVTGAGVAEISNQMEYDDEVAYHAERKLYDLSRGHDPRPWLMTVSFTHPHDPYVARRRFWDLYEDCEHLHPEVPAMAYEDHDPHSQRIFDANDWRKFEITDEDIERSRRAYFANVSYLDEKIGRLMDILDDTRQEAIILFVSDHGDMLGERGLWFKMSFYEGSARVPLMVSAPDLEPGLVTEPVSTIDVCPTLGDLAGVDMGDVMPWTDGESLVPVAKGNARTKPVAMEYAAEASYAPVVALRSGRWKYTNCALDPEQLFDLEDDPHELRNLAQAEGHAGTLAEFRREAERWDLERFDSEIRASQARRWVVYEALRQGGYYPWDYQPLQKASERYMRNHMDLNTVEDSQRFPRGE</sequence>
<name>A0A1H9VW39_9RHOB</name>
<dbReference type="EMBL" id="FOGU01000008">
    <property type="protein sequence ID" value="SES25738.1"/>
    <property type="molecule type" value="Genomic_DNA"/>
</dbReference>
<evidence type="ECO:0000256" key="2">
    <source>
        <dbReference type="ARBA" id="ARBA00022723"/>
    </source>
</evidence>
<dbReference type="STRING" id="641238.SAMN04490244_108139"/>
<keyword evidence="2" id="KW-0479">Metal-binding</keyword>
<comment type="similarity">
    <text evidence="1">Belongs to the sulfatase family.</text>
</comment>
<evidence type="ECO:0000256" key="1">
    <source>
        <dbReference type="ARBA" id="ARBA00008779"/>
    </source>
</evidence>
<dbReference type="InterPro" id="IPR017785">
    <property type="entry name" value="Choline-sulfatase"/>
</dbReference>
<evidence type="ECO:0000259" key="5">
    <source>
        <dbReference type="Pfam" id="PF12411"/>
    </source>
</evidence>
<dbReference type="AlphaFoldDB" id="A0A1H9VW39"/>
<protein>
    <submittedName>
        <fullName evidence="6">Choline-sulfatase</fullName>
    </submittedName>
</protein>
<dbReference type="PANTHER" id="PTHR45953:SF1">
    <property type="entry name" value="IDURONATE 2-SULFATASE"/>
    <property type="match status" value="1"/>
</dbReference>
<evidence type="ECO:0000256" key="3">
    <source>
        <dbReference type="ARBA" id="ARBA00022801"/>
    </source>
</evidence>